<sequence length="137" mass="15493">MSRHLEPDAEKVRKQIKEMISETATEDNSNLKKVDCLRSDDGRVMYAGEELAKQVVTLRHYLGLGPDWGWTLWHFPAPRELINDSSMYLVPLSGSASIPQDESLTEGSFMCTTNNSMLSPRTTVLIFMKRNSHSQSC</sequence>
<dbReference type="EMBL" id="AP024416">
    <property type="protein sequence ID" value="BCR83055.1"/>
    <property type="molecule type" value="Genomic_DNA"/>
</dbReference>
<dbReference type="KEGG" id="ache:ACHE_10457A"/>
<organism evidence="1 2">
    <name type="scientific">Aspergillus chevalieri</name>
    <name type="common">Eurotium chevalieri</name>
    <dbReference type="NCBI Taxonomy" id="182096"/>
    <lineage>
        <taxon>Eukaryota</taxon>
        <taxon>Fungi</taxon>
        <taxon>Dikarya</taxon>
        <taxon>Ascomycota</taxon>
        <taxon>Pezizomycotina</taxon>
        <taxon>Eurotiomycetes</taxon>
        <taxon>Eurotiomycetidae</taxon>
        <taxon>Eurotiales</taxon>
        <taxon>Aspergillaceae</taxon>
        <taxon>Aspergillus</taxon>
        <taxon>Aspergillus subgen. Aspergillus</taxon>
    </lineage>
</organism>
<dbReference type="GeneID" id="66977414"/>
<reference evidence="1" key="1">
    <citation type="submission" date="2021-01" db="EMBL/GenBank/DDBJ databases">
        <authorList>
            <consortium name="Aspergillus chevalieri M1 genome sequencing consortium"/>
            <person name="Kazuki M."/>
            <person name="Futagami T."/>
        </authorList>
    </citation>
    <scope>NUCLEOTIDE SEQUENCE</scope>
    <source>
        <strain evidence="1">M1</strain>
    </source>
</reference>
<evidence type="ECO:0000313" key="1">
    <source>
        <dbReference type="EMBL" id="BCR83055.1"/>
    </source>
</evidence>
<protein>
    <submittedName>
        <fullName evidence="1">Uncharacterized protein</fullName>
    </submittedName>
</protein>
<reference evidence="1" key="2">
    <citation type="submission" date="2021-02" db="EMBL/GenBank/DDBJ databases">
        <title>Aspergillus chevalieri M1 genome sequence.</title>
        <authorList>
            <person name="Kadooka C."/>
            <person name="Mori K."/>
            <person name="Futagami T."/>
        </authorList>
    </citation>
    <scope>NUCLEOTIDE SEQUENCE</scope>
    <source>
        <strain evidence="1">M1</strain>
    </source>
</reference>
<keyword evidence="2" id="KW-1185">Reference proteome</keyword>
<name>A0A7R7VE07_ASPCH</name>
<dbReference type="RefSeq" id="XP_043131577.1">
    <property type="nucleotide sequence ID" value="XM_043279486.1"/>
</dbReference>
<evidence type="ECO:0000313" key="2">
    <source>
        <dbReference type="Proteomes" id="UP000637239"/>
    </source>
</evidence>
<proteinExistence type="predicted"/>
<dbReference type="Proteomes" id="UP000637239">
    <property type="component" value="Chromosome 1"/>
</dbReference>
<dbReference type="AlphaFoldDB" id="A0A7R7VE07"/>
<accession>A0A7R7VE07</accession>
<gene>
    <name evidence="1" type="ORF">ACHE_10457A</name>
</gene>